<dbReference type="STRING" id="1123029.SAMN02745172_03725"/>
<dbReference type="RefSeq" id="WP_073631512.1">
    <property type="nucleotide sequence ID" value="NZ_FRXO01000010.1"/>
</dbReference>
<dbReference type="Proteomes" id="UP000186406">
    <property type="component" value="Unassembled WGS sequence"/>
</dbReference>
<reference evidence="3 4" key="1">
    <citation type="submission" date="2016-12" db="EMBL/GenBank/DDBJ databases">
        <authorList>
            <person name="Song W.-J."/>
            <person name="Kurnit D.M."/>
        </authorList>
    </citation>
    <scope>NUCLEOTIDE SEQUENCE [LARGE SCALE GENOMIC DNA]</scope>
    <source>
        <strain evidence="3 4">DSM 19599</strain>
    </source>
</reference>
<sequence>MTTVPAAGADRRVPGAAGNLSGWLALAASPVFAAMAGIAAGNASPAPFCSAGQGVLPLDGMAAMYLLMSLFHLPPWLKLAARFSRNDTPPNRKENDHEPDRLP</sequence>
<proteinExistence type="predicted"/>
<evidence type="ECO:0000256" key="1">
    <source>
        <dbReference type="SAM" id="MobiDB-lite"/>
    </source>
</evidence>
<organism evidence="3 4">
    <name type="scientific">Pseudoxanthobacter soli DSM 19599</name>
    <dbReference type="NCBI Taxonomy" id="1123029"/>
    <lineage>
        <taxon>Bacteria</taxon>
        <taxon>Pseudomonadati</taxon>
        <taxon>Pseudomonadota</taxon>
        <taxon>Alphaproteobacteria</taxon>
        <taxon>Hyphomicrobiales</taxon>
        <taxon>Segnochrobactraceae</taxon>
        <taxon>Pseudoxanthobacter</taxon>
    </lineage>
</organism>
<accession>A0A1M7ZQH3</accession>
<keyword evidence="4" id="KW-1185">Reference proteome</keyword>
<keyword evidence="2" id="KW-0812">Transmembrane</keyword>
<name>A0A1M7ZQH3_9HYPH</name>
<dbReference type="AlphaFoldDB" id="A0A1M7ZQH3"/>
<feature type="compositionally biased region" description="Basic and acidic residues" evidence="1">
    <location>
        <begin position="90"/>
        <end position="103"/>
    </location>
</feature>
<evidence type="ECO:0000313" key="4">
    <source>
        <dbReference type="Proteomes" id="UP000186406"/>
    </source>
</evidence>
<evidence type="ECO:0000313" key="3">
    <source>
        <dbReference type="EMBL" id="SHO67062.1"/>
    </source>
</evidence>
<feature type="transmembrane region" description="Helical" evidence="2">
    <location>
        <begin position="60"/>
        <end position="77"/>
    </location>
</feature>
<feature type="region of interest" description="Disordered" evidence="1">
    <location>
        <begin position="83"/>
        <end position="103"/>
    </location>
</feature>
<evidence type="ECO:0000256" key="2">
    <source>
        <dbReference type="SAM" id="Phobius"/>
    </source>
</evidence>
<keyword evidence="2" id="KW-1133">Transmembrane helix</keyword>
<keyword evidence="2" id="KW-0472">Membrane</keyword>
<dbReference type="EMBL" id="FRXO01000010">
    <property type="protein sequence ID" value="SHO67062.1"/>
    <property type="molecule type" value="Genomic_DNA"/>
</dbReference>
<feature type="transmembrane region" description="Helical" evidence="2">
    <location>
        <begin position="20"/>
        <end position="40"/>
    </location>
</feature>
<protein>
    <submittedName>
        <fullName evidence="3">Uncharacterized protein</fullName>
    </submittedName>
</protein>
<gene>
    <name evidence="3" type="ORF">SAMN02745172_03725</name>
</gene>